<dbReference type="EMBL" id="JBBXJM010000007">
    <property type="protein sequence ID" value="KAL1405453.1"/>
    <property type="molecule type" value="Genomic_DNA"/>
</dbReference>
<accession>A0ABR3PTK6</accession>
<sequence>MITRWRTDGNLIIIVGLSKPVLIDLASTASNCSEVSHKAPSEPVHPVPPSTPPNTPVRRLFRPTTPLTPTKVRHSGVSLAPSPPIPPTFVEYGAPIPELDITELDDDSLSTGDVAPVLGLSRSEGVAIAESSVIMADSDSETKPSSSDVDRKLTTEADFFSPEESTGACDACDAKGTRMYQVLPCGDSACPQCFSSTLAAVSVSRGPSKCPACMAHVASFQLYSSQEHVSCSPKARKRRVFETPESSSSSDDKSVPGETIVMRIDNIAWDIEPDIFIEVASQAAAKRILQTRQNTPMPGGRTTGGRTRAVTISQVTHHELLCELRPGSKAELIWLLELCEAALSTEPSPRTPVSGRPRHQAAVSAGKRVHYIKYRQSPFHALMSIMCKLRGPESPAYWDVFRAIALLATSLKNGVGPDDGPDRQADSKLLTHMSSLFDACFGRRIAPSPDDTASA</sequence>
<dbReference type="GeneID" id="95990128"/>
<evidence type="ECO:0000313" key="3">
    <source>
        <dbReference type="Proteomes" id="UP001565368"/>
    </source>
</evidence>
<proteinExistence type="predicted"/>
<feature type="region of interest" description="Disordered" evidence="1">
    <location>
        <begin position="36"/>
        <end position="59"/>
    </location>
</feature>
<dbReference type="RefSeq" id="XP_069205397.1">
    <property type="nucleotide sequence ID" value="XM_069357460.1"/>
</dbReference>
<comment type="caution">
    <text evidence="2">The sequence shown here is derived from an EMBL/GenBank/DDBJ whole genome shotgun (WGS) entry which is preliminary data.</text>
</comment>
<gene>
    <name evidence="2" type="ORF">Q8F55_009085</name>
</gene>
<protein>
    <recommendedName>
        <fullName evidence="4">RING-type domain-containing protein</fullName>
    </recommendedName>
</protein>
<evidence type="ECO:0000313" key="2">
    <source>
        <dbReference type="EMBL" id="KAL1405453.1"/>
    </source>
</evidence>
<reference evidence="2 3" key="1">
    <citation type="submission" date="2023-08" db="EMBL/GenBank/DDBJ databases">
        <title>Annotated Genome Sequence of Vanrija albida AlHP1.</title>
        <authorList>
            <person name="Herzog R."/>
        </authorList>
    </citation>
    <scope>NUCLEOTIDE SEQUENCE [LARGE SCALE GENOMIC DNA]</scope>
    <source>
        <strain evidence="2 3">AlHP1</strain>
    </source>
</reference>
<evidence type="ECO:0000256" key="1">
    <source>
        <dbReference type="SAM" id="MobiDB-lite"/>
    </source>
</evidence>
<feature type="compositionally biased region" description="Pro residues" evidence="1">
    <location>
        <begin position="43"/>
        <end position="55"/>
    </location>
</feature>
<dbReference type="Proteomes" id="UP001565368">
    <property type="component" value="Unassembled WGS sequence"/>
</dbReference>
<keyword evidence="3" id="KW-1185">Reference proteome</keyword>
<evidence type="ECO:0008006" key="4">
    <source>
        <dbReference type="Google" id="ProtNLM"/>
    </source>
</evidence>
<name>A0ABR3PTK6_9TREE</name>
<organism evidence="2 3">
    <name type="scientific">Vanrija albida</name>
    <dbReference type="NCBI Taxonomy" id="181172"/>
    <lineage>
        <taxon>Eukaryota</taxon>
        <taxon>Fungi</taxon>
        <taxon>Dikarya</taxon>
        <taxon>Basidiomycota</taxon>
        <taxon>Agaricomycotina</taxon>
        <taxon>Tremellomycetes</taxon>
        <taxon>Trichosporonales</taxon>
        <taxon>Trichosporonaceae</taxon>
        <taxon>Vanrija</taxon>
    </lineage>
</organism>